<dbReference type="InterPro" id="IPR006915">
    <property type="entry name" value="DUF637_hemagglutn_put"/>
</dbReference>
<dbReference type="EMBL" id="RBQC01000023">
    <property type="protein sequence ID" value="RMO92533.1"/>
    <property type="molecule type" value="Genomic_DNA"/>
</dbReference>
<evidence type="ECO:0000313" key="3">
    <source>
        <dbReference type="Proteomes" id="UP000268056"/>
    </source>
</evidence>
<name>A0A3M3ZEX6_9PSED</name>
<dbReference type="Pfam" id="PF04830">
    <property type="entry name" value="DUF637"/>
    <property type="match status" value="1"/>
</dbReference>
<feature type="non-terminal residue" evidence="2">
    <location>
        <position position="123"/>
    </location>
</feature>
<protein>
    <submittedName>
        <fullName evidence="2">Filamentous hemagglutinin, intein-containing</fullName>
    </submittedName>
</protein>
<accession>A0A3M3ZEX6</accession>
<feature type="domain" description="DUF637" evidence="1">
    <location>
        <begin position="15"/>
        <end position="112"/>
    </location>
</feature>
<evidence type="ECO:0000313" key="2">
    <source>
        <dbReference type="EMBL" id="RMO92533.1"/>
    </source>
</evidence>
<reference evidence="2 3" key="1">
    <citation type="submission" date="2018-08" db="EMBL/GenBank/DDBJ databases">
        <title>Recombination of ecologically and evolutionarily significant loci maintains genetic cohesion in the Pseudomonas syringae species complex.</title>
        <authorList>
            <person name="Dillon M."/>
            <person name="Thakur S."/>
            <person name="Almeida R.N.D."/>
            <person name="Weir B.S."/>
            <person name="Guttman D.S."/>
        </authorList>
    </citation>
    <scope>NUCLEOTIDE SEQUENCE [LARGE SCALE GENOMIC DNA]</scope>
    <source>
        <strain evidence="2 3">ICMP 4092</strain>
    </source>
</reference>
<proteinExistence type="predicted"/>
<dbReference type="Proteomes" id="UP000268056">
    <property type="component" value="Unassembled WGS sequence"/>
</dbReference>
<comment type="caution">
    <text evidence="2">The sequence shown here is derived from an EMBL/GenBank/DDBJ whole genome shotgun (WGS) entry which is preliminary data.</text>
</comment>
<sequence>MTPALRRCFCTHAGAQGLASGAINTAVNGGSLGDNLVNGLVSQAGNVAAALGFYQVGSFADQKFTEAALAGDVSGKAMWAEGGIGRTTLHALMGGAVSSATGGDFTTGAVAAGASQAMAGTLN</sequence>
<organism evidence="2 3">
    <name type="scientific">Pseudomonas syringae pv. tagetis</name>
    <dbReference type="NCBI Taxonomy" id="129140"/>
    <lineage>
        <taxon>Bacteria</taxon>
        <taxon>Pseudomonadati</taxon>
        <taxon>Pseudomonadota</taxon>
        <taxon>Gammaproteobacteria</taxon>
        <taxon>Pseudomonadales</taxon>
        <taxon>Pseudomonadaceae</taxon>
        <taxon>Pseudomonas</taxon>
    </lineage>
</organism>
<dbReference type="AlphaFoldDB" id="A0A3M3ZEX6"/>
<evidence type="ECO:0000259" key="1">
    <source>
        <dbReference type="Pfam" id="PF04830"/>
    </source>
</evidence>
<gene>
    <name evidence="2" type="ORF">ALQ32_04486</name>
</gene>